<dbReference type="AlphaFoldDB" id="A0A6H5G9Z5"/>
<protein>
    <submittedName>
        <fullName evidence="1">Uncharacterized protein</fullName>
    </submittedName>
</protein>
<evidence type="ECO:0000313" key="1">
    <source>
        <dbReference type="EMBL" id="CAA9999347.1"/>
    </source>
</evidence>
<reference evidence="1 2" key="1">
    <citation type="submission" date="2020-02" db="EMBL/GenBank/DDBJ databases">
        <authorList>
            <person name="Ferguson B K."/>
        </authorList>
    </citation>
    <scope>NUCLEOTIDE SEQUENCE [LARGE SCALE GENOMIC DNA]</scope>
</reference>
<organism evidence="1 2">
    <name type="scientific">Nesidiocoris tenuis</name>
    <dbReference type="NCBI Taxonomy" id="355587"/>
    <lineage>
        <taxon>Eukaryota</taxon>
        <taxon>Metazoa</taxon>
        <taxon>Ecdysozoa</taxon>
        <taxon>Arthropoda</taxon>
        <taxon>Hexapoda</taxon>
        <taxon>Insecta</taxon>
        <taxon>Pterygota</taxon>
        <taxon>Neoptera</taxon>
        <taxon>Paraneoptera</taxon>
        <taxon>Hemiptera</taxon>
        <taxon>Heteroptera</taxon>
        <taxon>Panheteroptera</taxon>
        <taxon>Cimicomorpha</taxon>
        <taxon>Miridae</taxon>
        <taxon>Dicyphina</taxon>
        <taxon>Nesidiocoris</taxon>
    </lineage>
</organism>
<name>A0A6H5G9Z5_9HEMI</name>
<proteinExistence type="predicted"/>
<dbReference type="EMBL" id="CADCXU010008681">
    <property type="protein sequence ID" value="CAA9999347.1"/>
    <property type="molecule type" value="Genomic_DNA"/>
</dbReference>
<evidence type="ECO:0000313" key="2">
    <source>
        <dbReference type="Proteomes" id="UP000479000"/>
    </source>
</evidence>
<keyword evidence="2" id="KW-1185">Reference proteome</keyword>
<gene>
    <name evidence="1" type="ORF">NTEN_LOCUS5630</name>
</gene>
<dbReference type="Proteomes" id="UP000479000">
    <property type="component" value="Unassembled WGS sequence"/>
</dbReference>
<feature type="non-terminal residue" evidence="1">
    <location>
        <position position="120"/>
    </location>
</feature>
<sequence length="120" mass="13627">MSHYVVLVDDLCHQQSFVFLMPIVSVVRPSPPTAHRLSRGWSNGPRGPRGYAWLLIRALRLDPHCQAGQRSGHGRPERFDNRISHCKRFEPSLLIVMKVKVWPYNANYPNTESTSSTTSG</sequence>
<accession>A0A6H5G9Z5</accession>